<dbReference type="RefSeq" id="WP_108995847.1">
    <property type="nucleotide sequence ID" value="NZ_BDQX01000423.1"/>
</dbReference>
<keyword evidence="3" id="KW-1185">Reference proteome</keyword>
<evidence type="ECO:0000256" key="1">
    <source>
        <dbReference type="SAM" id="MobiDB-lite"/>
    </source>
</evidence>
<comment type="caution">
    <text evidence="2">The sequence shown here is derived from an EMBL/GenBank/DDBJ whole genome shotgun (WGS) entry which is preliminary data.</text>
</comment>
<feature type="compositionally biased region" description="Polar residues" evidence="1">
    <location>
        <begin position="59"/>
        <end position="70"/>
    </location>
</feature>
<evidence type="ECO:0000313" key="3">
    <source>
        <dbReference type="Proteomes" id="UP000245202"/>
    </source>
</evidence>
<gene>
    <name evidence="2" type="ORF">PAT3040_06405</name>
</gene>
<proteinExistence type="predicted"/>
<name>A0A2R5EYF3_9BACL</name>
<evidence type="ECO:0000313" key="2">
    <source>
        <dbReference type="EMBL" id="GBG11577.1"/>
    </source>
</evidence>
<accession>A0A2R5EYF3</accession>
<feature type="region of interest" description="Disordered" evidence="1">
    <location>
        <begin position="59"/>
        <end position="78"/>
    </location>
</feature>
<dbReference type="EMBL" id="BDQX01000423">
    <property type="protein sequence ID" value="GBG11577.1"/>
    <property type="molecule type" value="Genomic_DNA"/>
</dbReference>
<reference evidence="2 3" key="1">
    <citation type="submission" date="2017-08" db="EMBL/GenBank/DDBJ databases">
        <title>Substantial Increase in Enzyme Production by Combined Drug-Resistance Mutations in Paenibacillus agaridevorans.</title>
        <authorList>
            <person name="Tanaka Y."/>
            <person name="Funane K."/>
            <person name="Hosaka T."/>
            <person name="Shiwa Y."/>
            <person name="Fujita N."/>
            <person name="Miyazaki T."/>
            <person name="Yoshikawa H."/>
            <person name="Murakami K."/>
            <person name="Kasahara K."/>
            <person name="Inaoka T."/>
            <person name="Hiraga Y."/>
            <person name="Ochi K."/>
        </authorList>
    </citation>
    <scope>NUCLEOTIDE SEQUENCE [LARGE SCALE GENOMIC DNA]</scope>
    <source>
        <strain evidence="2 3">T-3040</strain>
    </source>
</reference>
<dbReference type="Proteomes" id="UP000245202">
    <property type="component" value="Unassembled WGS sequence"/>
</dbReference>
<organism evidence="2 3">
    <name type="scientific">Paenibacillus agaridevorans</name>
    <dbReference type="NCBI Taxonomy" id="171404"/>
    <lineage>
        <taxon>Bacteria</taxon>
        <taxon>Bacillati</taxon>
        <taxon>Bacillota</taxon>
        <taxon>Bacilli</taxon>
        <taxon>Bacillales</taxon>
        <taxon>Paenibacillaceae</taxon>
        <taxon>Paenibacillus</taxon>
    </lineage>
</organism>
<dbReference type="AlphaFoldDB" id="A0A2R5EYF3"/>
<protein>
    <submittedName>
        <fullName evidence="2">Uncharacterized protein</fullName>
    </submittedName>
</protein>
<sequence length="78" mass="8597">MNDKMDGGQLYRTGYGTWNGILGGNPDRIYTEIAIRVGVGSGMFGRGVKDFLVEESNNKHIPSSISQASDNLFEKRTQ</sequence>